<dbReference type="OrthoDB" id="754232at2759"/>
<evidence type="ECO:0000313" key="2">
    <source>
        <dbReference type="EMBL" id="PKA61737.1"/>
    </source>
</evidence>
<gene>
    <name evidence="2" type="ORF">AXF42_Ash008567</name>
</gene>
<evidence type="ECO:0000313" key="3">
    <source>
        <dbReference type="Proteomes" id="UP000236161"/>
    </source>
</evidence>
<dbReference type="Gene3D" id="2.30.240.10">
    <property type="entry name" value="At5g01610-like"/>
    <property type="match status" value="1"/>
</dbReference>
<evidence type="ECO:0000256" key="1">
    <source>
        <dbReference type="SAM" id="SignalP"/>
    </source>
</evidence>
<reference evidence="2 3" key="1">
    <citation type="journal article" date="2017" name="Nature">
        <title>The Apostasia genome and the evolution of orchids.</title>
        <authorList>
            <person name="Zhang G.Q."/>
            <person name="Liu K.W."/>
            <person name="Li Z."/>
            <person name="Lohaus R."/>
            <person name="Hsiao Y.Y."/>
            <person name="Niu S.C."/>
            <person name="Wang J.Y."/>
            <person name="Lin Y.C."/>
            <person name="Xu Q."/>
            <person name="Chen L.J."/>
            <person name="Yoshida K."/>
            <person name="Fujiwara S."/>
            <person name="Wang Z.W."/>
            <person name="Zhang Y.Q."/>
            <person name="Mitsuda N."/>
            <person name="Wang M."/>
            <person name="Liu G.H."/>
            <person name="Pecoraro L."/>
            <person name="Huang H.X."/>
            <person name="Xiao X.J."/>
            <person name="Lin M."/>
            <person name="Wu X.Y."/>
            <person name="Wu W.L."/>
            <person name="Chen Y.Y."/>
            <person name="Chang S.B."/>
            <person name="Sakamoto S."/>
            <person name="Ohme-Takagi M."/>
            <person name="Yagi M."/>
            <person name="Zeng S.J."/>
            <person name="Shen C.Y."/>
            <person name="Yeh C.M."/>
            <person name="Luo Y.B."/>
            <person name="Tsai W.C."/>
            <person name="Van de Peer Y."/>
            <person name="Liu Z.J."/>
        </authorList>
    </citation>
    <scope>NUCLEOTIDE SEQUENCE [LARGE SCALE GENOMIC DNA]</scope>
    <source>
        <strain evidence="3">cv. Shenzhen</strain>
        <tissue evidence="2">Stem</tissue>
    </source>
</reference>
<feature type="signal peptide" evidence="1">
    <location>
        <begin position="1"/>
        <end position="20"/>
    </location>
</feature>
<name>A0A2I0B1R2_9ASPA</name>
<dbReference type="Proteomes" id="UP000236161">
    <property type="component" value="Unassembled WGS sequence"/>
</dbReference>
<keyword evidence="3" id="KW-1185">Reference proteome</keyword>
<organism evidence="2 3">
    <name type="scientific">Apostasia shenzhenica</name>
    <dbReference type="NCBI Taxonomy" id="1088818"/>
    <lineage>
        <taxon>Eukaryota</taxon>
        <taxon>Viridiplantae</taxon>
        <taxon>Streptophyta</taxon>
        <taxon>Embryophyta</taxon>
        <taxon>Tracheophyta</taxon>
        <taxon>Spermatophyta</taxon>
        <taxon>Magnoliopsida</taxon>
        <taxon>Liliopsida</taxon>
        <taxon>Asparagales</taxon>
        <taxon>Orchidaceae</taxon>
        <taxon>Apostasioideae</taxon>
        <taxon>Apostasia</taxon>
    </lineage>
</organism>
<dbReference type="InterPro" id="IPR036758">
    <property type="entry name" value="At5g01610-like"/>
</dbReference>
<dbReference type="Pfam" id="PF04398">
    <property type="entry name" value="DUF538"/>
    <property type="match status" value="1"/>
</dbReference>
<evidence type="ECO:0008006" key="4">
    <source>
        <dbReference type="Google" id="ProtNLM"/>
    </source>
</evidence>
<dbReference type="SUPFAM" id="SSF141562">
    <property type="entry name" value="At5g01610-like"/>
    <property type="match status" value="1"/>
</dbReference>
<sequence length="198" mass="22215">MMVYLHLLLLLFLSSPKADSAPETPPPAITAYEVLRQHGLPIGLLPKGVRYFRLDEDGRLEVHLEEDCTAKFETKVRYDRNFTGSLSYGQIAAISGIYSQELFLWLPVLGIRVDIPSSGLIYFDVGGIYKQFSLALFETPPDCSPSSSIAQIFSRAPPFPLSFSDPLNHHRFPATDGWIQLWKLRYGQDLGDTGRPIV</sequence>
<protein>
    <recommendedName>
        <fullName evidence="4">DUF538 domain-containing protein</fullName>
    </recommendedName>
</protein>
<accession>A0A2I0B1R2</accession>
<dbReference type="InterPro" id="IPR007493">
    <property type="entry name" value="DUF538"/>
</dbReference>
<dbReference type="PANTHER" id="PTHR31676">
    <property type="entry name" value="T31J12.3 PROTEIN-RELATED"/>
    <property type="match status" value="1"/>
</dbReference>
<proteinExistence type="predicted"/>
<dbReference type="EMBL" id="KZ451923">
    <property type="protein sequence ID" value="PKA61737.1"/>
    <property type="molecule type" value="Genomic_DNA"/>
</dbReference>
<dbReference type="STRING" id="1088818.A0A2I0B1R2"/>
<dbReference type="FunFam" id="2.30.240.10:FF:000002">
    <property type="entry name" value="Uncharacterized protein At3g07460"/>
    <property type="match status" value="1"/>
</dbReference>
<feature type="chain" id="PRO_5014111000" description="DUF538 domain-containing protein" evidence="1">
    <location>
        <begin position="21"/>
        <end position="198"/>
    </location>
</feature>
<keyword evidence="1" id="KW-0732">Signal</keyword>
<dbReference type="AlphaFoldDB" id="A0A2I0B1R2"/>
<dbReference type="PANTHER" id="PTHR31676:SF110">
    <property type="entry name" value="TRANSMEMBRANE PROTEIN"/>
    <property type="match status" value="1"/>
</dbReference>